<accession>A0ABR1L5G7</accession>
<keyword evidence="3" id="KW-1185">Reference proteome</keyword>
<gene>
    <name evidence="2" type="ORF">J3D65DRAFT_641626</name>
</gene>
<dbReference type="GeneID" id="92034812"/>
<name>A0ABR1L5G7_9PEZI</name>
<feature type="region of interest" description="Disordered" evidence="1">
    <location>
        <begin position="139"/>
        <end position="163"/>
    </location>
</feature>
<reference evidence="2 3" key="1">
    <citation type="submission" date="2024-04" db="EMBL/GenBank/DDBJ databases">
        <title>Phyllosticta paracitricarpa is synonymous to the EU quarantine fungus P. citricarpa based on phylogenomic analyses.</title>
        <authorList>
            <consortium name="Lawrence Berkeley National Laboratory"/>
            <person name="Van ingen-buijs V.A."/>
            <person name="Van westerhoven A.C."/>
            <person name="Haridas S."/>
            <person name="Skiadas P."/>
            <person name="Martin F."/>
            <person name="Groenewald J.Z."/>
            <person name="Crous P.W."/>
            <person name="Seidl M.F."/>
        </authorList>
    </citation>
    <scope>NUCLEOTIDE SEQUENCE [LARGE SCALE GENOMIC DNA]</scope>
    <source>
        <strain evidence="2 3">CPC 17464</strain>
    </source>
</reference>
<dbReference type="RefSeq" id="XP_066650276.1">
    <property type="nucleotide sequence ID" value="XM_066801906.1"/>
</dbReference>
<dbReference type="EMBL" id="JBBPEH010000015">
    <property type="protein sequence ID" value="KAK7529910.1"/>
    <property type="molecule type" value="Genomic_DNA"/>
</dbReference>
<evidence type="ECO:0000313" key="3">
    <source>
        <dbReference type="Proteomes" id="UP001360953"/>
    </source>
</evidence>
<organism evidence="2 3">
    <name type="scientific">Phyllosticta citribraziliensis</name>
    <dbReference type="NCBI Taxonomy" id="989973"/>
    <lineage>
        <taxon>Eukaryota</taxon>
        <taxon>Fungi</taxon>
        <taxon>Dikarya</taxon>
        <taxon>Ascomycota</taxon>
        <taxon>Pezizomycotina</taxon>
        <taxon>Dothideomycetes</taxon>
        <taxon>Dothideomycetes incertae sedis</taxon>
        <taxon>Botryosphaeriales</taxon>
        <taxon>Phyllostictaceae</taxon>
        <taxon>Phyllosticta</taxon>
    </lineage>
</organism>
<proteinExistence type="predicted"/>
<evidence type="ECO:0000256" key="1">
    <source>
        <dbReference type="SAM" id="MobiDB-lite"/>
    </source>
</evidence>
<comment type="caution">
    <text evidence="2">The sequence shown here is derived from an EMBL/GenBank/DDBJ whole genome shotgun (WGS) entry which is preliminary data.</text>
</comment>
<sequence length="163" mass="18487">MTSPTQSNFNLAIKARCEAAWQKCREGDEETGWRMARRILLESRLGDFHRANMNLLLTKSDDHAVEHGQEAVATYKRLIESAVLDHHGDLVAFFEKMHDQAHRWLKKAQEHEDEEKRRLRGMPDSQIQTAIIKDAMKQCDEEGDEEGGGLSRMSIGEQGGPSG</sequence>
<protein>
    <submittedName>
        <fullName evidence="2">Uncharacterized protein</fullName>
    </submittedName>
</protein>
<dbReference type="Proteomes" id="UP001360953">
    <property type="component" value="Unassembled WGS sequence"/>
</dbReference>
<evidence type="ECO:0000313" key="2">
    <source>
        <dbReference type="EMBL" id="KAK7529910.1"/>
    </source>
</evidence>